<evidence type="ECO:0000256" key="6">
    <source>
        <dbReference type="ARBA" id="ARBA00022723"/>
    </source>
</evidence>
<dbReference type="InterPro" id="IPR003374">
    <property type="entry name" value="ApbE-like_sf"/>
</dbReference>
<evidence type="ECO:0000256" key="2">
    <source>
        <dbReference type="ARBA" id="ARBA00011955"/>
    </source>
</evidence>
<comment type="cofactor">
    <cofactor evidence="1">
        <name>Mg(2+)</name>
        <dbReference type="ChEBI" id="CHEBI:18420"/>
    </cofactor>
</comment>
<dbReference type="PANTHER" id="PTHR30040:SF2">
    <property type="entry name" value="FAD:PROTEIN FMN TRANSFERASE"/>
    <property type="match status" value="1"/>
</dbReference>
<evidence type="ECO:0000256" key="7">
    <source>
        <dbReference type="ARBA" id="ARBA00022827"/>
    </source>
</evidence>
<dbReference type="InterPro" id="IPR024932">
    <property type="entry name" value="ApbE"/>
</dbReference>
<dbReference type="Pfam" id="PF02424">
    <property type="entry name" value="ApbE"/>
    <property type="match status" value="1"/>
</dbReference>
<name>A0A3D3R787_9PLAN</name>
<sequence>MPENKTNSNRRDFLTGRILKQTIENVGNNLGDYLNQATEEFAAPSGGPTIRLSTRAMATEFAMVMNPGPSQQVMRASDALDLIHEYEQLMTVYRSTSEMSRVNATAAEGPVTMDARLFEILDQARQICLDTQGGFDPSSGPLISLWRECRLAGRLPTQQEIDACLQHTGIDQFLFDHDAKTIQYQSPENELNLGGIGKGYALDLAGQFLKSEDQENWLFYGGFSSILATGTHNKLPGWPVGIKNPLFTSQRLGTILLQDCAMSTSGSSVQHFRHQGQRYGHILDPRTGWPVSELLSVTVIAPDAALADALSTAFYVIGIEKALEYCENHTQVGTILIPPPAQGRKLSPVIRGIPNEFLFLDRDQLLSQ</sequence>
<keyword evidence="6" id="KW-0479">Metal-binding</keyword>
<evidence type="ECO:0000256" key="5">
    <source>
        <dbReference type="ARBA" id="ARBA00022679"/>
    </source>
</evidence>
<keyword evidence="8" id="KW-0460">Magnesium</keyword>
<comment type="caution">
    <text evidence="11">The sequence shown here is derived from an EMBL/GenBank/DDBJ whole genome shotgun (WGS) entry which is preliminary data.</text>
</comment>
<organism evidence="11 12">
    <name type="scientific">Gimesia maris</name>
    <dbReference type="NCBI Taxonomy" id="122"/>
    <lineage>
        <taxon>Bacteria</taxon>
        <taxon>Pseudomonadati</taxon>
        <taxon>Planctomycetota</taxon>
        <taxon>Planctomycetia</taxon>
        <taxon>Planctomycetales</taxon>
        <taxon>Planctomycetaceae</taxon>
        <taxon>Gimesia</taxon>
    </lineage>
</organism>
<reference evidence="11 12" key="1">
    <citation type="journal article" date="2018" name="Nat. Biotechnol.">
        <title>A standardized bacterial taxonomy based on genome phylogeny substantially revises the tree of life.</title>
        <authorList>
            <person name="Parks D.H."/>
            <person name="Chuvochina M."/>
            <person name="Waite D.W."/>
            <person name="Rinke C."/>
            <person name="Skarshewski A."/>
            <person name="Chaumeil P.A."/>
            <person name="Hugenholtz P."/>
        </authorList>
    </citation>
    <scope>NUCLEOTIDE SEQUENCE [LARGE SCALE GENOMIC DNA]</scope>
    <source>
        <strain evidence="11">UBA9375</strain>
    </source>
</reference>
<evidence type="ECO:0000313" key="12">
    <source>
        <dbReference type="Proteomes" id="UP000263642"/>
    </source>
</evidence>
<evidence type="ECO:0000256" key="9">
    <source>
        <dbReference type="ARBA" id="ARBA00031306"/>
    </source>
</evidence>
<evidence type="ECO:0000256" key="8">
    <source>
        <dbReference type="ARBA" id="ARBA00022842"/>
    </source>
</evidence>
<comment type="catalytic activity">
    <reaction evidence="10">
        <text>L-threonyl-[protein] + FAD = FMN-L-threonyl-[protein] + AMP + H(+)</text>
        <dbReference type="Rhea" id="RHEA:36847"/>
        <dbReference type="Rhea" id="RHEA-COMP:11060"/>
        <dbReference type="Rhea" id="RHEA-COMP:11061"/>
        <dbReference type="ChEBI" id="CHEBI:15378"/>
        <dbReference type="ChEBI" id="CHEBI:30013"/>
        <dbReference type="ChEBI" id="CHEBI:57692"/>
        <dbReference type="ChEBI" id="CHEBI:74257"/>
        <dbReference type="ChEBI" id="CHEBI:456215"/>
        <dbReference type="EC" id="2.7.1.180"/>
    </reaction>
</comment>
<keyword evidence="7" id="KW-0274">FAD</keyword>
<dbReference type="Proteomes" id="UP000263642">
    <property type="component" value="Unassembled WGS sequence"/>
</dbReference>
<evidence type="ECO:0000256" key="4">
    <source>
        <dbReference type="ARBA" id="ARBA00022630"/>
    </source>
</evidence>
<dbReference type="SUPFAM" id="SSF143631">
    <property type="entry name" value="ApbE-like"/>
    <property type="match status" value="1"/>
</dbReference>
<accession>A0A3D3R787</accession>
<evidence type="ECO:0000256" key="1">
    <source>
        <dbReference type="ARBA" id="ARBA00001946"/>
    </source>
</evidence>
<gene>
    <name evidence="11" type="ORF">DIT97_15945</name>
</gene>
<dbReference type="EMBL" id="DQAY01000094">
    <property type="protein sequence ID" value="HCO24446.1"/>
    <property type="molecule type" value="Genomic_DNA"/>
</dbReference>
<evidence type="ECO:0000256" key="10">
    <source>
        <dbReference type="ARBA" id="ARBA00048540"/>
    </source>
</evidence>
<dbReference type="GO" id="GO:0046872">
    <property type="term" value="F:metal ion binding"/>
    <property type="evidence" value="ECO:0007669"/>
    <property type="project" value="UniProtKB-KW"/>
</dbReference>
<protein>
    <recommendedName>
        <fullName evidence="3">FAD:protein FMN transferase</fullName>
        <ecNumber evidence="2">2.7.1.180</ecNumber>
    </recommendedName>
    <alternativeName>
        <fullName evidence="9">Flavin transferase</fullName>
    </alternativeName>
</protein>
<evidence type="ECO:0000256" key="3">
    <source>
        <dbReference type="ARBA" id="ARBA00016337"/>
    </source>
</evidence>
<dbReference type="RefSeq" id="WP_154899380.1">
    <property type="nucleotide sequence ID" value="NZ_CAXAST010000001.1"/>
</dbReference>
<dbReference type="PANTHER" id="PTHR30040">
    <property type="entry name" value="THIAMINE BIOSYNTHESIS LIPOPROTEIN APBE"/>
    <property type="match status" value="1"/>
</dbReference>
<evidence type="ECO:0000313" key="11">
    <source>
        <dbReference type="EMBL" id="HCO24446.1"/>
    </source>
</evidence>
<dbReference type="Gene3D" id="3.10.520.10">
    <property type="entry name" value="ApbE-like domains"/>
    <property type="match status" value="1"/>
</dbReference>
<keyword evidence="5" id="KW-0808">Transferase</keyword>
<dbReference type="AlphaFoldDB" id="A0A3D3R787"/>
<proteinExistence type="predicted"/>
<dbReference type="EC" id="2.7.1.180" evidence="2"/>
<dbReference type="GO" id="GO:0016740">
    <property type="term" value="F:transferase activity"/>
    <property type="evidence" value="ECO:0007669"/>
    <property type="project" value="UniProtKB-KW"/>
</dbReference>
<keyword evidence="4" id="KW-0285">Flavoprotein</keyword>